<dbReference type="VEuPathDB" id="FungiDB:CHGG_10747"/>
<dbReference type="Proteomes" id="UP000001056">
    <property type="component" value="Unassembled WGS sequence"/>
</dbReference>
<keyword evidence="2" id="KW-1185">Reference proteome</keyword>
<sequence>MPQTPQLAEMLQRERRRAVAPQRRSAAFSHATACATVQLCRAPGWFGSPWNERGDLGQDGEIEGGLQAVAC</sequence>
<proteinExistence type="predicted"/>
<dbReference type="InParanoid" id="Q2GMQ7"/>
<dbReference type="HOGENOM" id="CLU_2739805_0_0_1"/>
<evidence type="ECO:0000313" key="1">
    <source>
        <dbReference type="EMBL" id="EAQ82929.1"/>
    </source>
</evidence>
<dbReference type="AlphaFoldDB" id="Q2GMQ7"/>
<protein>
    <submittedName>
        <fullName evidence="1">Uncharacterized protein</fullName>
    </submittedName>
</protein>
<dbReference type="GeneID" id="4397216"/>
<accession>Q2GMQ7</accession>
<organism evidence="1 2">
    <name type="scientific">Chaetomium globosum (strain ATCC 6205 / CBS 148.51 / DSM 1962 / NBRC 6347 / NRRL 1970)</name>
    <name type="common">Soil fungus</name>
    <dbReference type="NCBI Taxonomy" id="306901"/>
    <lineage>
        <taxon>Eukaryota</taxon>
        <taxon>Fungi</taxon>
        <taxon>Dikarya</taxon>
        <taxon>Ascomycota</taxon>
        <taxon>Pezizomycotina</taxon>
        <taxon>Sordariomycetes</taxon>
        <taxon>Sordariomycetidae</taxon>
        <taxon>Sordariales</taxon>
        <taxon>Chaetomiaceae</taxon>
        <taxon>Chaetomium</taxon>
    </lineage>
</organism>
<gene>
    <name evidence="1" type="ORF">CHGG_10747</name>
</gene>
<dbReference type="EMBL" id="CH408036">
    <property type="protein sequence ID" value="EAQ82929.1"/>
    <property type="molecule type" value="Genomic_DNA"/>
</dbReference>
<reference evidence="2" key="1">
    <citation type="journal article" date="2015" name="Genome Announc.">
        <title>Draft genome sequence of the cellulolytic fungus Chaetomium globosum.</title>
        <authorList>
            <person name="Cuomo C.A."/>
            <person name="Untereiner W.A."/>
            <person name="Ma L.-J."/>
            <person name="Grabherr M."/>
            <person name="Birren B.W."/>
        </authorList>
    </citation>
    <scope>NUCLEOTIDE SEQUENCE [LARGE SCALE GENOMIC DNA]</scope>
    <source>
        <strain evidence="2">ATCC 6205 / CBS 148.51 / DSM 1962 / NBRC 6347 / NRRL 1970</strain>
    </source>
</reference>
<evidence type="ECO:0000313" key="2">
    <source>
        <dbReference type="Proteomes" id="UP000001056"/>
    </source>
</evidence>
<name>Q2GMQ7_CHAGB</name>
<dbReference type="RefSeq" id="XP_001226014.1">
    <property type="nucleotide sequence ID" value="XM_001226013.1"/>
</dbReference>